<protein>
    <submittedName>
        <fullName evidence="1">Uncharacterized protein</fullName>
    </submittedName>
</protein>
<name>A0A5B7GEL6_PORTR</name>
<dbReference type="Proteomes" id="UP000324222">
    <property type="component" value="Unassembled WGS sequence"/>
</dbReference>
<dbReference type="AlphaFoldDB" id="A0A5B7GEL6"/>
<organism evidence="1 2">
    <name type="scientific">Portunus trituberculatus</name>
    <name type="common">Swimming crab</name>
    <name type="synonym">Neptunus trituberculatus</name>
    <dbReference type="NCBI Taxonomy" id="210409"/>
    <lineage>
        <taxon>Eukaryota</taxon>
        <taxon>Metazoa</taxon>
        <taxon>Ecdysozoa</taxon>
        <taxon>Arthropoda</taxon>
        <taxon>Crustacea</taxon>
        <taxon>Multicrustacea</taxon>
        <taxon>Malacostraca</taxon>
        <taxon>Eumalacostraca</taxon>
        <taxon>Eucarida</taxon>
        <taxon>Decapoda</taxon>
        <taxon>Pleocyemata</taxon>
        <taxon>Brachyura</taxon>
        <taxon>Eubrachyura</taxon>
        <taxon>Portunoidea</taxon>
        <taxon>Portunidae</taxon>
        <taxon>Portuninae</taxon>
        <taxon>Portunus</taxon>
    </lineage>
</organism>
<reference evidence="1 2" key="1">
    <citation type="submission" date="2019-05" db="EMBL/GenBank/DDBJ databases">
        <title>Another draft genome of Portunus trituberculatus and its Hox gene families provides insights of decapod evolution.</title>
        <authorList>
            <person name="Jeong J.-H."/>
            <person name="Song I."/>
            <person name="Kim S."/>
            <person name="Choi T."/>
            <person name="Kim D."/>
            <person name="Ryu S."/>
            <person name="Kim W."/>
        </authorList>
    </citation>
    <scope>NUCLEOTIDE SEQUENCE [LARGE SCALE GENOMIC DNA]</scope>
    <source>
        <tissue evidence="1">Muscle</tissue>
    </source>
</reference>
<accession>A0A5B7GEL6</accession>
<comment type="caution">
    <text evidence="1">The sequence shown here is derived from an EMBL/GenBank/DDBJ whole genome shotgun (WGS) entry which is preliminary data.</text>
</comment>
<evidence type="ECO:0000313" key="1">
    <source>
        <dbReference type="EMBL" id="MPC57412.1"/>
    </source>
</evidence>
<dbReference type="EMBL" id="VSRR010014766">
    <property type="protein sequence ID" value="MPC57412.1"/>
    <property type="molecule type" value="Genomic_DNA"/>
</dbReference>
<evidence type="ECO:0000313" key="2">
    <source>
        <dbReference type="Proteomes" id="UP000324222"/>
    </source>
</evidence>
<proteinExistence type="predicted"/>
<keyword evidence="2" id="KW-1185">Reference proteome</keyword>
<sequence length="95" mass="10658">MNKKRKQLSKTTTTTITTTSSLFLPQPATQLSSFMREISIVNILGSGDHLKGLKLPHPVGGRERGSWDTRLPHRRSTFLLFLYYDRLAGAGWLTG</sequence>
<gene>
    <name evidence="1" type="ORF">E2C01_051391</name>
</gene>